<dbReference type="InterPro" id="IPR050829">
    <property type="entry name" value="CorA_MIT"/>
</dbReference>
<feature type="coiled-coil region" evidence="1">
    <location>
        <begin position="1021"/>
        <end position="1051"/>
    </location>
</feature>
<dbReference type="Pfam" id="PF01544">
    <property type="entry name" value="CorA"/>
    <property type="match status" value="1"/>
</dbReference>
<accession>A0AAN6WPV6</accession>
<reference evidence="4" key="2">
    <citation type="submission" date="2023-05" db="EMBL/GenBank/DDBJ databases">
        <authorList>
            <consortium name="Lawrence Berkeley National Laboratory"/>
            <person name="Steindorff A."/>
            <person name="Hensen N."/>
            <person name="Bonometti L."/>
            <person name="Westerberg I."/>
            <person name="Brannstrom I.O."/>
            <person name="Guillou S."/>
            <person name="Cros-Aarteil S."/>
            <person name="Calhoun S."/>
            <person name="Haridas S."/>
            <person name="Kuo A."/>
            <person name="Mondo S."/>
            <person name="Pangilinan J."/>
            <person name="Riley R."/>
            <person name="Labutti K."/>
            <person name="Andreopoulos B."/>
            <person name="Lipzen A."/>
            <person name="Chen C."/>
            <person name="Yanf M."/>
            <person name="Daum C."/>
            <person name="Ng V."/>
            <person name="Clum A."/>
            <person name="Ohm R."/>
            <person name="Martin F."/>
            <person name="Silar P."/>
            <person name="Natvig D."/>
            <person name="Lalanne C."/>
            <person name="Gautier V."/>
            <person name="Ament-Velasquez S.L."/>
            <person name="Kruys A."/>
            <person name="Hutchinson M.I."/>
            <person name="Powell A.J."/>
            <person name="Barry K."/>
            <person name="Miller A.N."/>
            <person name="Grigoriev I.V."/>
            <person name="Debuchy R."/>
            <person name="Gladieux P."/>
            <person name="Thoren M.H."/>
            <person name="Johannesson H."/>
        </authorList>
    </citation>
    <scope>NUCLEOTIDE SEQUENCE</scope>
    <source>
        <strain evidence="4">PSN309</strain>
    </source>
</reference>
<dbReference type="GO" id="GO:0016020">
    <property type="term" value="C:membrane"/>
    <property type="evidence" value="ECO:0007669"/>
    <property type="project" value="InterPro"/>
</dbReference>
<feature type="compositionally biased region" description="Basic and acidic residues" evidence="2">
    <location>
        <begin position="1282"/>
        <end position="1297"/>
    </location>
</feature>
<evidence type="ECO:0000256" key="2">
    <source>
        <dbReference type="SAM" id="MobiDB-lite"/>
    </source>
</evidence>
<name>A0AAN6WPV6_9PEZI</name>
<comment type="caution">
    <text evidence="4">The sequence shown here is derived from an EMBL/GenBank/DDBJ whole genome shotgun (WGS) entry which is preliminary data.</text>
</comment>
<keyword evidence="3" id="KW-1133">Transmembrane helix</keyword>
<evidence type="ECO:0000313" key="5">
    <source>
        <dbReference type="Proteomes" id="UP001302126"/>
    </source>
</evidence>
<evidence type="ECO:0000313" key="4">
    <source>
        <dbReference type="EMBL" id="KAK4185296.1"/>
    </source>
</evidence>
<dbReference type="InterPro" id="IPR002523">
    <property type="entry name" value="MgTranspt_CorA/ZnTranspt_ZntB"/>
</dbReference>
<keyword evidence="1" id="KW-0175">Coiled coil</keyword>
<evidence type="ECO:0000256" key="3">
    <source>
        <dbReference type="SAM" id="Phobius"/>
    </source>
</evidence>
<evidence type="ECO:0008006" key="6">
    <source>
        <dbReference type="Google" id="ProtNLM"/>
    </source>
</evidence>
<organism evidence="4 5">
    <name type="scientific">Podospora australis</name>
    <dbReference type="NCBI Taxonomy" id="1536484"/>
    <lineage>
        <taxon>Eukaryota</taxon>
        <taxon>Fungi</taxon>
        <taxon>Dikarya</taxon>
        <taxon>Ascomycota</taxon>
        <taxon>Pezizomycotina</taxon>
        <taxon>Sordariomycetes</taxon>
        <taxon>Sordariomycetidae</taxon>
        <taxon>Sordariales</taxon>
        <taxon>Podosporaceae</taxon>
        <taxon>Podospora</taxon>
    </lineage>
</organism>
<keyword evidence="5" id="KW-1185">Reference proteome</keyword>
<feature type="transmembrane region" description="Helical" evidence="3">
    <location>
        <begin position="1073"/>
        <end position="1094"/>
    </location>
</feature>
<feature type="region of interest" description="Disordered" evidence="2">
    <location>
        <begin position="1245"/>
        <end position="1307"/>
    </location>
</feature>
<feature type="compositionally biased region" description="Polar residues" evidence="2">
    <location>
        <begin position="1263"/>
        <end position="1275"/>
    </location>
</feature>
<dbReference type="GO" id="GO:0046873">
    <property type="term" value="F:metal ion transmembrane transporter activity"/>
    <property type="evidence" value="ECO:0007669"/>
    <property type="project" value="InterPro"/>
</dbReference>
<sequence>MSSVPETPRLLTVVHPVAENQATSTQRIDAPTSAGPATTSADDANASANNLVLLHGPIKTDAFNVDIVAVRGVDQSFEGAWIFGPHEENEQNTDVKQDMLIKRDGTPRSSVTVSRNQESVTVGEAQSSRSDRAAAAIMGHLGMSRAGRLSTGNQEAHVRSDRSHCWLTHKDMLPANVGSWGRILSYSPKSSGTDVTEEEYDDLLDKMANNLLSRLQSARKEYESSESPLILIGTGSGCLLIQRLVAVILSSNPNDHLTRTLLRNTSSVVLFDAPIQPRDTSTDIQPKMIIPISSNQTKSSSSRFSTALAWENFFLSMKDVDRWCVSWFYQVMSSKGQTRGAHGFPAITFFPVSRTPRDKSKSPFQGIFSGPGDSNYKRLLSQIRGGLLLNDIRPDKRRKLLLDECRNKEDTLQFARAPCGATPLHRAASFVHDRAVQQVASKFPGMAVVQDSLGRTPLHLIIRQAIARKPKAGQRNSYALIISRLVDALAASRETAGGYQVDNDNKKAWDYVKAPDSERNEFSWILKLRTNLKTGATEADYEDLPTIRTQSNIQQRICQQIQADMFQFYITVSPDGNTERYSQQRPNIDKLIYDPEYGAHPMFEWITEHSMKPACRWIHLPANNERWIHDLLVHLRCSDRFVGRRYSGRKAYDRYVPASARRYHQVTPSSHCHVIVSKRGLIDREKSYKPPGAPSTKKRWATALFMPILGFEEHGYRKQLTSALMEQSRPKKRSTKKAILQKPPKEETSDEGSEYGEPAEREERLNQSALLLEAYINDRPLNLHCRRTLDQYTYPTLHDTEKRDNTQVMYKYVANHDRRKQKDDSDYPILMVDQLWLWILEDEENTVVSCVPDTWDPTSGFGFMDRMRKTLEGKDTRPLAASGTDLANIIIGCSLRFLRRAGPTKRVSVQEAFQATINNIAEDLSNKFNEFTGLVKQLDDDQTSPQDKVALSERLFKFSDETELTESIMDVQDELRTIRAVFRQQESALEKFVKIMSETKDVSSKEHKDAAENQNVLVANIKEVEGMASDAEQLRKELHELLDLKQKVANVWEARFSRIGSEETRRQGNITMLFTFVTIVFLPLSFLSSVFAIQMDIFPHDEESGEISWPADRALGYLFGVSFAVILPLCYIALRVERIANFYRTYFGPEPRDSIPGVYAPFFGLGTVHLHTRIPLLRRLWEWRTYVKSRLQASSPNNSPGKDGVEAQEFRDRVEKAKDYPLHRMASGLWHILFRWAKRWARRHEHTQKGPPASARTVDENRTTSSFRSAISSMVSKRPVARRGDLEKGDPKSSDNRGEEDESKSAQ</sequence>
<evidence type="ECO:0000256" key="1">
    <source>
        <dbReference type="SAM" id="Coils"/>
    </source>
</evidence>
<feature type="region of interest" description="Disordered" evidence="2">
    <location>
        <begin position="723"/>
        <end position="763"/>
    </location>
</feature>
<dbReference type="Proteomes" id="UP001302126">
    <property type="component" value="Unassembled WGS sequence"/>
</dbReference>
<gene>
    <name evidence="4" type="ORF">QBC35DRAFT_18484</name>
</gene>
<proteinExistence type="predicted"/>
<dbReference type="EMBL" id="MU864454">
    <property type="protein sequence ID" value="KAK4185296.1"/>
    <property type="molecule type" value="Genomic_DNA"/>
</dbReference>
<feature type="transmembrane region" description="Helical" evidence="3">
    <location>
        <begin position="1114"/>
        <end position="1134"/>
    </location>
</feature>
<dbReference type="PANTHER" id="PTHR47685:SF1">
    <property type="entry name" value="MAGNESIUM TRANSPORT PROTEIN CORA"/>
    <property type="match status" value="1"/>
</dbReference>
<reference evidence="4" key="1">
    <citation type="journal article" date="2023" name="Mol. Phylogenet. Evol.">
        <title>Genome-scale phylogeny and comparative genomics of the fungal order Sordariales.</title>
        <authorList>
            <person name="Hensen N."/>
            <person name="Bonometti L."/>
            <person name="Westerberg I."/>
            <person name="Brannstrom I.O."/>
            <person name="Guillou S."/>
            <person name="Cros-Aarteil S."/>
            <person name="Calhoun S."/>
            <person name="Haridas S."/>
            <person name="Kuo A."/>
            <person name="Mondo S."/>
            <person name="Pangilinan J."/>
            <person name="Riley R."/>
            <person name="LaButti K."/>
            <person name="Andreopoulos B."/>
            <person name="Lipzen A."/>
            <person name="Chen C."/>
            <person name="Yan M."/>
            <person name="Daum C."/>
            <person name="Ng V."/>
            <person name="Clum A."/>
            <person name="Steindorff A."/>
            <person name="Ohm R.A."/>
            <person name="Martin F."/>
            <person name="Silar P."/>
            <person name="Natvig D.O."/>
            <person name="Lalanne C."/>
            <person name="Gautier V."/>
            <person name="Ament-Velasquez S.L."/>
            <person name="Kruys A."/>
            <person name="Hutchinson M.I."/>
            <person name="Powell A.J."/>
            <person name="Barry K."/>
            <person name="Miller A.N."/>
            <person name="Grigoriev I.V."/>
            <person name="Debuchy R."/>
            <person name="Gladieux P."/>
            <person name="Hiltunen Thoren M."/>
            <person name="Johannesson H."/>
        </authorList>
    </citation>
    <scope>NUCLEOTIDE SEQUENCE</scope>
    <source>
        <strain evidence="4">PSN309</strain>
    </source>
</reference>
<keyword evidence="3" id="KW-0812">Transmembrane</keyword>
<protein>
    <recommendedName>
        <fullName evidence="6">Ankyrin repeat protein</fullName>
    </recommendedName>
</protein>
<dbReference type="InterPro" id="IPR036770">
    <property type="entry name" value="Ankyrin_rpt-contain_sf"/>
</dbReference>
<keyword evidence="3" id="KW-0472">Membrane</keyword>
<dbReference type="Gene3D" id="1.25.40.20">
    <property type="entry name" value="Ankyrin repeat-containing domain"/>
    <property type="match status" value="1"/>
</dbReference>
<dbReference type="Gene3D" id="1.20.58.340">
    <property type="entry name" value="Magnesium transport protein CorA, transmembrane region"/>
    <property type="match status" value="1"/>
</dbReference>
<dbReference type="PANTHER" id="PTHR47685">
    <property type="entry name" value="MAGNESIUM TRANSPORT PROTEIN CORA"/>
    <property type="match status" value="1"/>
</dbReference>
<feature type="region of interest" description="Disordered" evidence="2">
    <location>
        <begin position="18"/>
        <end position="41"/>
    </location>
</feature>
<feature type="compositionally biased region" description="Low complexity" evidence="2">
    <location>
        <begin position="29"/>
        <end position="41"/>
    </location>
</feature>
<feature type="compositionally biased region" description="Acidic residues" evidence="2">
    <location>
        <begin position="1298"/>
        <end position="1307"/>
    </location>
</feature>